<name>A0A3E0VR53_9MICO</name>
<evidence type="ECO:0000313" key="2">
    <source>
        <dbReference type="EMBL" id="RFA12464.1"/>
    </source>
</evidence>
<dbReference type="InterPro" id="IPR006311">
    <property type="entry name" value="TAT_signal"/>
</dbReference>
<proteinExistence type="predicted"/>
<protein>
    <submittedName>
        <fullName evidence="2">DUF916 domain-containing protein</fullName>
    </submittedName>
</protein>
<keyword evidence="1" id="KW-0472">Membrane</keyword>
<evidence type="ECO:0000313" key="3">
    <source>
        <dbReference type="Proteomes" id="UP000256541"/>
    </source>
</evidence>
<organism evidence="2 3">
    <name type="scientific">Subtercola boreus</name>
    <dbReference type="NCBI Taxonomy" id="120213"/>
    <lineage>
        <taxon>Bacteria</taxon>
        <taxon>Bacillati</taxon>
        <taxon>Actinomycetota</taxon>
        <taxon>Actinomycetes</taxon>
        <taxon>Micrococcales</taxon>
        <taxon>Microbacteriaceae</taxon>
        <taxon>Subtercola</taxon>
    </lineage>
</organism>
<reference evidence="2 3" key="1">
    <citation type="submission" date="2017-04" db="EMBL/GenBank/DDBJ databases">
        <title>Comparative genome analysis of Subtercola boreus.</title>
        <authorList>
            <person name="Cho Y.-J."/>
            <person name="Cho A."/>
            <person name="Kim O.-S."/>
            <person name="Lee J.-I."/>
        </authorList>
    </citation>
    <scope>NUCLEOTIDE SEQUENCE [LARGE SCALE GENOMIC DNA]</scope>
    <source>
        <strain evidence="2 3">P27479</strain>
    </source>
</reference>
<feature type="transmembrane region" description="Helical" evidence="1">
    <location>
        <begin position="303"/>
        <end position="324"/>
    </location>
</feature>
<dbReference type="OrthoDB" id="4336304at2"/>
<evidence type="ECO:0000256" key="1">
    <source>
        <dbReference type="SAM" id="Phobius"/>
    </source>
</evidence>
<sequence>MNVHRSARSLLSTVAVAVAVATLSLIGVIGMPAGVAHAEGDDVTWTVRTASNQYGAERTGYNYAITPGASVDDALVVANHGDTAVVLGVYAADGYTTESGQFDLVVAGTQSVGVGAWVASGTDHITVAPGETTEFPFTLAVPANATPGDYSGGIVTSLTQPGTENGITVDRRLGIKITLRVGGDLAPALAVENMHVDWNGGLNPFAGGDATIGYTLHNAGNAVLSAQQSASVAGPFGWFGASAGTLDAPPQLLPGESWNVSVPVRDVPASFWLGASASVVPVVIDASGSTTDLDPVTASASGWAVPWMLLVVVLVLAALIVLGVRLRRRRAASRLAAEDARVQAAVASALESSREGAAL</sequence>
<dbReference type="Proteomes" id="UP000256541">
    <property type="component" value="Unassembled WGS sequence"/>
</dbReference>
<dbReference type="AlphaFoldDB" id="A0A3E0VR53"/>
<dbReference type="PROSITE" id="PS51318">
    <property type="entry name" value="TAT"/>
    <property type="match status" value="1"/>
</dbReference>
<keyword evidence="1" id="KW-1133">Transmembrane helix</keyword>
<accession>A0A3E0VR53</accession>
<gene>
    <name evidence="2" type="ORF">B7R22_15175</name>
</gene>
<dbReference type="EMBL" id="NBXB01000041">
    <property type="protein sequence ID" value="RFA12464.1"/>
    <property type="molecule type" value="Genomic_DNA"/>
</dbReference>
<dbReference type="RefSeq" id="WP_116412561.1">
    <property type="nucleotide sequence ID" value="NZ_NBXB01000041.1"/>
</dbReference>
<keyword evidence="1" id="KW-0812">Transmembrane</keyword>
<comment type="caution">
    <text evidence="2">The sequence shown here is derived from an EMBL/GenBank/DDBJ whole genome shotgun (WGS) entry which is preliminary data.</text>
</comment>